<evidence type="ECO:0000256" key="1">
    <source>
        <dbReference type="ARBA" id="ARBA00004496"/>
    </source>
</evidence>
<keyword evidence="8" id="KW-0067">ATP-binding</keyword>
<keyword evidence="10" id="KW-0030">Aminoacyl-tRNA synthetase</keyword>
<dbReference type="GO" id="GO:0005524">
    <property type="term" value="F:ATP binding"/>
    <property type="evidence" value="ECO:0007669"/>
    <property type="project" value="UniProtKB-KW"/>
</dbReference>
<dbReference type="GO" id="GO:0006436">
    <property type="term" value="P:tryptophanyl-tRNA aminoacylation"/>
    <property type="evidence" value="ECO:0007669"/>
    <property type="project" value="InterPro"/>
</dbReference>
<dbReference type="InterPro" id="IPR014729">
    <property type="entry name" value="Rossmann-like_a/b/a_fold"/>
</dbReference>
<evidence type="ECO:0000256" key="6">
    <source>
        <dbReference type="ARBA" id="ARBA00022598"/>
    </source>
</evidence>
<dbReference type="FunFam" id="1.10.240.10:FF:000003">
    <property type="entry name" value="Tryptophan--tRNA ligase, cytoplasmic"/>
    <property type="match status" value="1"/>
</dbReference>
<reference evidence="14" key="2">
    <citation type="submission" date="2020-05" db="UniProtKB">
        <authorList>
            <consortium name="EnsemblMetazoa"/>
        </authorList>
    </citation>
    <scope>IDENTIFICATION</scope>
    <source>
        <strain evidence="14">ACHKN1017</strain>
    </source>
</reference>
<dbReference type="STRING" id="43041.A0A182JZN7"/>
<evidence type="ECO:0000256" key="3">
    <source>
        <dbReference type="ARBA" id="ARBA00013161"/>
    </source>
</evidence>
<dbReference type="Pfam" id="PF00579">
    <property type="entry name" value="tRNA-synt_1b"/>
    <property type="match status" value="1"/>
</dbReference>
<dbReference type="CDD" id="cd11390">
    <property type="entry name" value="bHLH_TS"/>
    <property type="match status" value="1"/>
</dbReference>
<dbReference type="PROSITE" id="PS00178">
    <property type="entry name" value="AA_TRNA_LIGASE_I"/>
    <property type="match status" value="1"/>
</dbReference>
<evidence type="ECO:0000256" key="4">
    <source>
        <dbReference type="ARBA" id="ARBA00013782"/>
    </source>
</evidence>
<name>A0A182JZN7_9DIPT</name>
<dbReference type="EnsemblMetazoa" id="ACHR003969-RA">
    <property type="protein sequence ID" value="ACHR003969-PA"/>
    <property type="gene ID" value="ACHR003969"/>
</dbReference>
<dbReference type="SUPFAM" id="SSF47459">
    <property type="entry name" value="HLH, helix-loop-helix DNA-binding domain"/>
    <property type="match status" value="1"/>
</dbReference>
<evidence type="ECO:0000256" key="12">
    <source>
        <dbReference type="SAM" id="MobiDB-lite"/>
    </source>
</evidence>
<dbReference type="GO" id="GO:0046983">
    <property type="term" value="F:protein dimerization activity"/>
    <property type="evidence" value="ECO:0007669"/>
    <property type="project" value="InterPro"/>
</dbReference>
<feature type="compositionally biased region" description="Low complexity" evidence="12">
    <location>
        <begin position="541"/>
        <end position="556"/>
    </location>
</feature>
<dbReference type="InterPro" id="IPR036638">
    <property type="entry name" value="HLH_DNA-bd_sf"/>
</dbReference>
<dbReference type="EC" id="6.1.1.2" evidence="3"/>
<dbReference type="PANTHER" id="PTHR10055">
    <property type="entry name" value="TRYPTOPHANYL-TRNA SYNTHETASE"/>
    <property type="match status" value="1"/>
</dbReference>
<dbReference type="CDD" id="cd00806">
    <property type="entry name" value="TrpRS_core"/>
    <property type="match status" value="1"/>
</dbReference>
<dbReference type="InterPro" id="IPR011598">
    <property type="entry name" value="bHLH_dom"/>
</dbReference>
<keyword evidence="6" id="KW-0436">Ligase</keyword>
<keyword evidence="5" id="KW-0963">Cytoplasm</keyword>
<evidence type="ECO:0000256" key="7">
    <source>
        <dbReference type="ARBA" id="ARBA00022741"/>
    </source>
</evidence>
<keyword evidence="7" id="KW-0547">Nucleotide-binding</keyword>
<evidence type="ECO:0000313" key="14">
    <source>
        <dbReference type="EnsemblMetazoa" id="ACHR003969-PA"/>
    </source>
</evidence>
<accession>A0A182JZN7</accession>
<evidence type="ECO:0000256" key="5">
    <source>
        <dbReference type="ARBA" id="ARBA00022490"/>
    </source>
</evidence>
<evidence type="ECO:0000256" key="2">
    <source>
        <dbReference type="ARBA" id="ARBA00005594"/>
    </source>
</evidence>
<feature type="domain" description="BHLH" evidence="13">
    <location>
        <begin position="703"/>
        <end position="753"/>
    </location>
</feature>
<dbReference type="Pfam" id="PF00010">
    <property type="entry name" value="HLH"/>
    <property type="match status" value="1"/>
</dbReference>
<evidence type="ECO:0000256" key="8">
    <source>
        <dbReference type="ARBA" id="ARBA00022840"/>
    </source>
</evidence>
<comment type="similarity">
    <text evidence="2">Belongs to the class-I aminoacyl-tRNA synthetase family.</text>
</comment>
<evidence type="ECO:0000259" key="13">
    <source>
        <dbReference type="PROSITE" id="PS50888"/>
    </source>
</evidence>
<dbReference type="PRINTS" id="PR01039">
    <property type="entry name" value="TRNASYNTHTRP"/>
</dbReference>
<dbReference type="SUPFAM" id="SSF52374">
    <property type="entry name" value="Nucleotidylyl transferase"/>
    <property type="match status" value="1"/>
</dbReference>
<dbReference type="AlphaFoldDB" id="A0A182JZN7"/>
<dbReference type="GO" id="GO:0004830">
    <property type="term" value="F:tryptophan-tRNA ligase activity"/>
    <property type="evidence" value="ECO:0007669"/>
    <property type="project" value="UniProtKB-EC"/>
</dbReference>
<dbReference type="Gene3D" id="3.40.50.620">
    <property type="entry name" value="HUPs"/>
    <property type="match status" value="1"/>
</dbReference>
<evidence type="ECO:0000313" key="15">
    <source>
        <dbReference type="Proteomes" id="UP000075881"/>
    </source>
</evidence>
<dbReference type="Proteomes" id="UP000075881">
    <property type="component" value="Unassembled WGS sequence"/>
</dbReference>
<proteinExistence type="inferred from homology"/>
<keyword evidence="15" id="KW-1185">Reference proteome</keyword>
<comment type="subcellular location">
    <subcellularLocation>
        <location evidence="1">Cytoplasm</location>
    </subcellularLocation>
</comment>
<sequence length="857" mass="94664">MSNLPDVEQLKMEENYNSGEGNTAPSNEEDVVDPWTVTSSSDAGIDYDKLIKRFGCSNIDAALIERLEKVAGKPVHHLIRRGIFFSHRDLHTLLNAVEAGKKFYLYTGRGPSSDSMHLGHLVPFIVTKWLQEAFNVPLVIQLTDDEKTLWKDLTVEQSMRMARENAKDIIAIGFDPSKTFIFSNLDFMGQCPQFYQNIIRIQKCVTFNQVKGIFGFGDSDVIGKIGFPAAQAAPAFSTTFPFIFGTDKLPVLIPCAIDQDPYFRMTRDVSPRLGFPKPALIHSSFFPALQGARTKMSASDTNSAVFLTDTAKQIKTKINKHAFSGGRPTLEEHRELGGNTDIDVSFQLLRFFLEDDAELERIRVAYGKGELLSGEMKKIAIDTLQPIVTEHQNRRKDVTDDVLNLFLTPRKLNYEFSVKVPSDNANGPGAEGTKKKGKDKKAAKPNYVECIMNIADLIPIDLSNDREFTASVCSSPVTVGHDVSHRQIDAVPPNSNSGYIHVPTPTFATFTPMPVTLPPLFTSPSYERRYPTRRTTNLAINTSSTHTTTTTTTNTSGDHYTVPAPPVTQPIGNGDHLVGTCIPVSVLKLTPPRSSPPATLLQANDANRSPTPVFAMDFTRLTSAGAEETDRLVSNVVLSFASNPGPPTTDVMVSGGSSLTSMATAATKTTTSTSSSSSSSAADVLSQCDVSLWRKRALEIEKDYKKSACDRERTRMRDMNRAFDMLRSKLPNKKPSGKKYSKIEVAIQYIRHLQRELEYPTTPSPEPHEYMYEVVTPFNHIPTPASTYVGLDTNNNNLSIVSAHPFSVVPPPRPTVPQPMLPALPAPQQPIATAVPHNHHQWYIANSADGYSYYYLP</sequence>
<protein>
    <recommendedName>
        <fullName evidence="4">Tryptophan--tRNA ligase, cytoplasmic</fullName>
        <ecNumber evidence="3">6.1.1.2</ecNumber>
    </recommendedName>
    <alternativeName>
        <fullName evidence="11">Tryptophanyl-tRNA synthetase</fullName>
    </alternativeName>
</protein>
<dbReference type="PANTHER" id="PTHR10055:SF1">
    <property type="entry name" value="TRYPTOPHAN--TRNA LIGASE, CYTOPLASMIC"/>
    <property type="match status" value="1"/>
</dbReference>
<dbReference type="SMART" id="SM00353">
    <property type="entry name" value="HLH"/>
    <property type="match status" value="1"/>
</dbReference>
<dbReference type="InterPro" id="IPR001412">
    <property type="entry name" value="aa-tRNA-synth_I_CS"/>
</dbReference>
<dbReference type="VEuPathDB" id="VectorBase:ACHR003969"/>
<dbReference type="FunFam" id="3.40.50.620:FF:000033">
    <property type="entry name" value="tryptophan--tRNA ligase, cytoplasmic"/>
    <property type="match status" value="1"/>
</dbReference>
<organism evidence="14 15">
    <name type="scientific">Anopheles christyi</name>
    <dbReference type="NCBI Taxonomy" id="43041"/>
    <lineage>
        <taxon>Eukaryota</taxon>
        <taxon>Metazoa</taxon>
        <taxon>Ecdysozoa</taxon>
        <taxon>Arthropoda</taxon>
        <taxon>Hexapoda</taxon>
        <taxon>Insecta</taxon>
        <taxon>Pterygota</taxon>
        <taxon>Neoptera</taxon>
        <taxon>Endopterygota</taxon>
        <taxon>Diptera</taxon>
        <taxon>Nematocera</taxon>
        <taxon>Culicoidea</taxon>
        <taxon>Culicidae</taxon>
        <taxon>Anophelinae</taxon>
        <taxon>Anopheles</taxon>
    </lineage>
</organism>
<dbReference type="Gene3D" id="1.10.240.10">
    <property type="entry name" value="Tyrosyl-Transfer RNA Synthetase"/>
    <property type="match status" value="1"/>
</dbReference>
<keyword evidence="9" id="KW-0648">Protein biosynthesis</keyword>
<dbReference type="InterPro" id="IPR002305">
    <property type="entry name" value="aa-tRNA-synth_Ic"/>
</dbReference>
<reference evidence="15" key="1">
    <citation type="submission" date="2013-03" db="EMBL/GenBank/DDBJ databases">
        <title>The Genome Sequence of Anopheles christyi ACHKN1017.</title>
        <authorList>
            <consortium name="The Broad Institute Genomics Platform"/>
            <person name="Neafsey D.E."/>
            <person name="Besansky N."/>
            <person name="Walker B."/>
            <person name="Young S.K."/>
            <person name="Zeng Q."/>
            <person name="Gargeya S."/>
            <person name="Fitzgerald M."/>
            <person name="Haas B."/>
            <person name="Abouelleil A."/>
            <person name="Allen A.W."/>
            <person name="Alvarado L."/>
            <person name="Arachchi H.M."/>
            <person name="Berlin A.M."/>
            <person name="Chapman S.B."/>
            <person name="Gainer-Dewar J."/>
            <person name="Goldberg J."/>
            <person name="Griggs A."/>
            <person name="Gujja S."/>
            <person name="Hansen M."/>
            <person name="Howarth C."/>
            <person name="Imamovic A."/>
            <person name="Ireland A."/>
            <person name="Larimer J."/>
            <person name="McCowan C."/>
            <person name="Murphy C."/>
            <person name="Pearson M."/>
            <person name="Poon T.W."/>
            <person name="Priest M."/>
            <person name="Roberts A."/>
            <person name="Saif S."/>
            <person name="Shea T."/>
            <person name="Sisk P."/>
            <person name="Sykes S."/>
            <person name="Wortman J."/>
            <person name="Nusbaum C."/>
            <person name="Birren B."/>
        </authorList>
    </citation>
    <scope>NUCLEOTIDE SEQUENCE [LARGE SCALE GENOMIC DNA]</scope>
    <source>
        <strain evidence="15">ACHKN1017</strain>
    </source>
</reference>
<dbReference type="Gene3D" id="4.10.280.10">
    <property type="entry name" value="Helix-loop-helix DNA-binding domain"/>
    <property type="match status" value="1"/>
</dbReference>
<feature type="region of interest" description="Disordered" evidence="12">
    <location>
        <begin position="541"/>
        <end position="563"/>
    </location>
</feature>
<dbReference type="GO" id="GO:0005737">
    <property type="term" value="C:cytoplasm"/>
    <property type="evidence" value="ECO:0007669"/>
    <property type="project" value="UniProtKB-SubCell"/>
</dbReference>
<dbReference type="FunFam" id="4.10.280.10:FF:000090">
    <property type="entry name" value="Salivary gland-expressed bHLH"/>
    <property type="match status" value="1"/>
</dbReference>
<dbReference type="InterPro" id="IPR002306">
    <property type="entry name" value="Trp-tRNA-ligase"/>
</dbReference>
<evidence type="ECO:0000256" key="10">
    <source>
        <dbReference type="ARBA" id="ARBA00023146"/>
    </source>
</evidence>
<evidence type="ECO:0000256" key="11">
    <source>
        <dbReference type="ARBA" id="ARBA00030268"/>
    </source>
</evidence>
<evidence type="ECO:0000256" key="9">
    <source>
        <dbReference type="ARBA" id="ARBA00022917"/>
    </source>
</evidence>
<dbReference type="PROSITE" id="PS50888">
    <property type="entry name" value="BHLH"/>
    <property type="match status" value="1"/>
</dbReference>
<dbReference type="NCBIfam" id="TIGR00233">
    <property type="entry name" value="trpS"/>
    <property type="match status" value="1"/>
</dbReference>